<gene>
    <name evidence="2" type="ORF">JW613_31185</name>
</gene>
<dbReference type="CDD" id="cd00090">
    <property type="entry name" value="HTH_ARSR"/>
    <property type="match status" value="1"/>
</dbReference>
<dbReference type="InterPro" id="IPR006199">
    <property type="entry name" value="LexA_DNA-bd_dom"/>
</dbReference>
<dbReference type="Gene3D" id="1.10.10.10">
    <property type="entry name" value="Winged helix-like DNA-binding domain superfamily/Winged helix DNA-binding domain"/>
    <property type="match status" value="1"/>
</dbReference>
<dbReference type="Pfam" id="PF01726">
    <property type="entry name" value="LexA_DNA_bind"/>
    <property type="match status" value="1"/>
</dbReference>
<organism evidence="2 3">
    <name type="scientific">Streptomyces smyrnaeus</name>
    <dbReference type="NCBI Taxonomy" id="1387713"/>
    <lineage>
        <taxon>Bacteria</taxon>
        <taxon>Bacillati</taxon>
        <taxon>Actinomycetota</taxon>
        <taxon>Actinomycetes</taxon>
        <taxon>Kitasatosporales</taxon>
        <taxon>Streptomycetaceae</taxon>
        <taxon>Streptomyces</taxon>
    </lineage>
</organism>
<dbReference type="InterPro" id="IPR011991">
    <property type="entry name" value="ArsR-like_HTH"/>
</dbReference>
<evidence type="ECO:0000259" key="1">
    <source>
        <dbReference type="Pfam" id="PF01726"/>
    </source>
</evidence>
<reference evidence="2 3" key="1">
    <citation type="submission" date="2021-02" db="EMBL/GenBank/DDBJ databases">
        <title>Streptomyces spirodelae sp. nov., isolated from duckweed.</title>
        <authorList>
            <person name="Saimee Y."/>
            <person name="Duangmal K."/>
        </authorList>
    </citation>
    <scope>NUCLEOTIDE SEQUENCE [LARGE SCALE GENOMIC DNA]</scope>
    <source>
        <strain evidence="2 3">DSM 42105</strain>
    </source>
</reference>
<dbReference type="InterPro" id="IPR036390">
    <property type="entry name" value="WH_DNA-bd_sf"/>
</dbReference>
<keyword evidence="3" id="KW-1185">Reference proteome</keyword>
<name>A0ABS3Y4X0_9ACTN</name>
<dbReference type="SUPFAM" id="SSF46785">
    <property type="entry name" value="Winged helix' DNA-binding domain"/>
    <property type="match status" value="1"/>
</dbReference>
<dbReference type="EMBL" id="JAFFZM010000027">
    <property type="protein sequence ID" value="MBO8202706.1"/>
    <property type="molecule type" value="Genomic_DNA"/>
</dbReference>
<sequence length="59" mass="6799">MLRCIREAIIEDGQAPTLKEIGERFGVNVSTVHHHIRRLIKCGALVQEAPYGRRSYRPR</sequence>
<comment type="caution">
    <text evidence="2">The sequence shown here is derived from an EMBL/GenBank/DDBJ whole genome shotgun (WGS) entry which is preliminary data.</text>
</comment>
<protein>
    <submittedName>
        <fullName evidence="2">Helix-turn-helix domain-containing protein</fullName>
    </submittedName>
</protein>
<evidence type="ECO:0000313" key="3">
    <source>
        <dbReference type="Proteomes" id="UP000721954"/>
    </source>
</evidence>
<evidence type="ECO:0000313" key="2">
    <source>
        <dbReference type="EMBL" id="MBO8202706.1"/>
    </source>
</evidence>
<proteinExistence type="predicted"/>
<accession>A0ABS3Y4X0</accession>
<dbReference type="Proteomes" id="UP000721954">
    <property type="component" value="Unassembled WGS sequence"/>
</dbReference>
<feature type="domain" description="LexA repressor DNA-binding" evidence="1">
    <location>
        <begin position="2"/>
        <end position="45"/>
    </location>
</feature>
<dbReference type="InterPro" id="IPR036388">
    <property type="entry name" value="WH-like_DNA-bd_sf"/>
</dbReference>